<name>A0A0B7A7P5_9EUPU</name>
<protein>
    <submittedName>
        <fullName evidence="2">Uncharacterized protein</fullName>
    </submittedName>
</protein>
<evidence type="ECO:0000313" key="2">
    <source>
        <dbReference type="EMBL" id="CEK76697.1"/>
    </source>
</evidence>
<evidence type="ECO:0000256" key="1">
    <source>
        <dbReference type="SAM" id="MobiDB-lite"/>
    </source>
</evidence>
<feature type="region of interest" description="Disordered" evidence="1">
    <location>
        <begin position="485"/>
        <end position="511"/>
    </location>
</feature>
<gene>
    <name evidence="2" type="primary">ORF101112</name>
</gene>
<dbReference type="AlphaFoldDB" id="A0A0B7A7P5"/>
<reference evidence="2" key="1">
    <citation type="submission" date="2014-12" db="EMBL/GenBank/DDBJ databases">
        <title>Insight into the proteome of Arion vulgaris.</title>
        <authorList>
            <person name="Aradska J."/>
            <person name="Bulat T."/>
            <person name="Smidak R."/>
            <person name="Sarate P."/>
            <person name="Gangsoo J."/>
            <person name="Sialana F."/>
            <person name="Bilban M."/>
            <person name="Lubec G."/>
        </authorList>
    </citation>
    <scope>NUCLEOTIDE SEQUENCE</scope>
    <source>
        <tissue evidence="2">Skin</tissue>
    </source>
</reference>
<dbReference type="EMBL" id="HACG01029832">
    <property type="protein sequence ID" value="CEK76697.1"/>
    <property type="molecule type" value="Transcribed_RNA"/>
</dbReference>
<feature type="compositionally biased region" description="Low complexity" evidence="1">
    <location>
        <begin position="501"/>
        <end position="511"/>
    </location>
</feature>
<feature type="non-terminal residue" evidence="2">
    <location>
        <position position="511"/>
    </location>
</feature>
<accession>A0A0B7A7P5</accession>
<organism evidence="2">
    <name type="scientific">Arion vulgaris</name>
    <dbReference type="NCBI Taxonomy" id="1028688"/>
    <lineage>
        <taxon>Eukaryota</taxon>
        <taxon>Metazoa</taxon>
        <taxon>Spiralia</taxon>
        <taxon>Lophotrochozoa</taxon>
        <taxon>Mollusca</taxon>
        <taxon>Gastropoda</taxon>
        <taxon>Heterobranchia</taxon>
        <taxon>Euthyneura</taxon>
        <taxon>Panpulmonata</taxon>
        <taxon>Eupulmonata</taxon>
        <taxon>Stylommatophora</taxon>
        <taxon>Helicina</taxon>
        <taxon>Arionoidea</taxon>
        <taxon>Arionidae</taxon>
        <taxon>Arion</taxon>
    </lineage>
</organism>
<feature type="non-terminal residue" evidence="2">
    <location>
        <position position="1"/>
    </location>
</feature>
<sequence>KDCSLTEHLFMGNMCASGLSKNTVSSTAGYSAMTKKSKGSKKSLKSLQEVSAQGFLSEEKGSSYSSFTLTGDIPSTRFSRTDNTHSSYSEPDHRQFLSDADILAKKTKNLARMKTFDCGDGAQRSGDVLYATSICIDTDLESGDETEEKSLKLCESPASDVTMFTPNIFGRMKSSGPKTSQALLSKLLVQKTSLKNNLPILDISQEYDDKDCVKLDRERRVRSRTITDDRKSDLCVEHNKTSGNVYVEDRKQEELIRGEEYRETDQEVDVQTVIRRKKRAEYSKFKKSFIDGQPDLEANLQMWWPLQNEGMKELSQTLLGNSANCGNDWKKHPLSLSPPKKKLHDSNSNHSQDITTFNYSTGIESKMQARKKSKISQKEATEEELIRILSDRLSIVNTPQKEMFTPPKFSTKFHNTEAFIDSTTMLTNLAQGESNCKPKKIKSYSRESRDNIEYAGLEDAVKVVSAGFDEKYAFQDSKFSQLTINISRSPEDSDDTPIASPNQTTPPNQTT</sequence>
<proteinExistence type="predicted"/>